<evidence type="ECO:0000313" key="1">
    <source>
        <dbReference type="EMBL" id="GFA08014.1"/>
    </source>
</evidence>
<dbReference type="EMBL" id="BKCJ010365876">
    <property type="protein sequence ID" value="GFA08014.1"/>
    <property type="molecule type" value="Genomic_DNA"/>
</dbReference>
<comment type="caution">
    <text evidence="1">The sequence shown here is derived from an EMBL/GenBank/DDBJ whole genome shotgun (WGS) entry which is preliminary data.</text>
</comment>
<evidence type="ECO:0008006" key="2">
    <source>
        <dbReference type="Google" id="ProtNLM"/>
    </source>
</evidence>
<reference evidence="1" key="1">
    <citation type="journal article" date="2019" name="Sci. Rep.">
        <title>Draft genome of Tanacetum cinerariifolium, the natural source of mosquito coil.</title>
        <authorList>
            <person name="Yamashiro T."/>
            <person name="Shiraishi A."/>
            <person name="Satake H."/>
            <person name="Nakayama K."/>
        </authorList>
    </citation>
    <scope>NUCLEOTIDE SEQUENCE</scope>
</reference>
<gene>
    <name evidence="1" type="ORF">Tci_579986</name>
</gene>
<feature type="non-terminal residue" evidence="1">
    <location>
        <position position="1"/>
    </location>
</feature>
<protein>
    <recommendedName>
        <fullName evidence="2">Reverse transcriptase domain, reverse transcriptase zinc-binding domain protein</fullName>
    </recommendedName>
</protein>
<dbReference type="AlphaFoldDB" id="A0A699J3I3"/>
<organism evidence="1">
    <name type="scientific">Tanacetum cinerariifolium</name>
    <name type="common">Dalmatian daisy</name>
    <name type="synonym">Chrysanthemum cinerariifolium</name>
    <dbReference type="NCBI Taxonomy" id="118510"/>
    <lineage>
        <taxon>Eukaryota</taxon>
        <taxon>Viridiplantae</taxon>
        <taxon>Streptophyta</taxon>
        <taxon>Embryophyta</taxon>
        <taxon>Tracheophyta</taxon>
        <taxon>Spermatophyta</taxon>
        <taxon>Magnoliopsida</taxon>
        <taxon>eudicotyledons</taxon>
        <taxon>Gunneridae</taxon>
        <taxon>Pentapetalae</taxon>
        <taxon>asterids</taxon>
        <taxon>campanulids</taxon>
        <taxon>Asterales</taxon>
        <taxon>Asteraceae</taxon>
        <taxon>Asteroideae</taxon>
        <taxon>Anthemideae</taxon>
        <taxon>Anthemidinae</taxon>
        <taxon>Tanacetum</taxon>
    </lineage>
</organism>
<name>A0A699J3I3_TANCI</name>
<accession>A0A699J3I3</accession>
<proteinExistence type="predicted"/>
<sequence length="139" mass="16392">VWLHTRDMADLSHLSPYFDEILDYFVPTSKRRTSKSVISKLVLAASAYFIWQERNDRFFKGNKRTVSQVNERIMSAIRLKLMSCRFKKYKVVFSGRCYWLCNSLSLDGWHVIWSPRSSSICLRCLAAEESQRTKNLKKD</sequence>